<dbReference type="Proteomes" id="UP000828924">
    <property type="component" value="Chromosome"/>
</dbReference>
<gene>
    <name evidence="1" type="ORF">J4032_13065</name>
</gene>
<evidence type="ECO:0008006" key="3">
    <source>
        <dbReference type="Google" id="ProtNLM"/>
    </source>
</evidence>
<evidence type="ECO:0000313" key="1">
    <source>
        <dbReference type="EMBL" id="UNM12344.1"/>
    </source>
</evidence>
<proteinExistence type="predicted"/>
<organism evidence="1 2">
    <name type="scientific">Streptomyces formicae</name>
    <dbReference type="NCBI Taxonomy" id="1616117"/>
    <lineage>
        <taxon>Bacteria</taxon>
        <taxon>Bacillati</taxon>
        <taxon>Actinomycetota</taxon>
        <taxon>Actinomycetes</taxon>
        <taxon>Kitasatosporales</taxon>
        <taxon>Streptomycetaceae</taxon>
        <taxon>Streptomyces</taxon>
    </lineage>
</organism>
<reference evidence="1 2" key="1">
    <citation type="submission" date="2021-03" db="EMBL/GenBank/DDBJ databases">
        <title>Complete genome of Streptomyces formicae strain 1H-GS9 (DSM 100524).</title>
        <authorList>
            <person name="Atanasov K.E."/>
            <person name="Altabella T."/>
            <person name="Ferrer A."/>
        </authorList>
    </citation>
    <scope>NUCLEOTIDE SEQUENCE [LARGE SCALE GENOMIC DNA]</scope>
    <source>
        <strain evidence="1 2">1H-GS9</strain>
    </source>
</reference>
<protein>
    <recommendedName>
        <fullName evidence="3">GATA-type domain-containing protein</fullName>
    </recommendedName>
</protein>
<keyword evidence="2" id="KW-1185">Reference proteome</keyword>
<dbReference type="RefSeq" id="WP_242330952.1">
    <property type="nucleotide sequence ID" value="NZ_CP071872.1"/>
</dbReference>
<evidence type="ECO:0000313" key="2">
    <source>
        <dbReference type="Proteomes" id="UP000828924"/>
    </source>
</evidence>
<name>A0ABY3WIB7_9ACTN</name>
<dbReference type="EMBL" id="CP071872">
    <property type="protein sequence ID" value="UNM12344.1"/>
    <property type="molecule type" value="Genomic_DNA"/>
</dbReference>
<sequence>MQNETKRCDTISCKAPATHRFSWPGWDGGTVHESVCEPCGNSYMSRAQFRDMAELKPLDA</sequence>
<accession>A0ABY3WIB7</accession>